<protein>
    <submittedName>
        <fullName evidence="4">NAD(P)H-quinone oxidoreductase</fullName>
    </submittedName>
</protein>
<dbReference type="Pfam" id="PF00107">
    <property type="entry name" value="ADH_zinc_N"/>
    <property type="match status" value="1"/>
</dbReference>
<gene>
    <name evidence="4" type="ORF">ACFSX5_17625</name>
</gene>
<evidence type="ECO:0000256" key="2">
    <source>
        <dbReference type="ARBA" id="ARBA00023002"/>
    </source>
</evidence>
<dbReference type="NCBIfam" id="TIGR02824">
    <property type="entry name" value="quinone_pig3"/>
    <property type="match status" value="1"/>
</dbReference>
<dbReference type="Gene3D" id="3.90.180.10">
    <property type="entry name" value="Medium-chain alcohol dehydrogenases, catalytic domain"/>
    <property type="match status" value="1"/>
</dbReference>
<evidence type="ECO:0000259" key="3">
    <source>
        <dbReference type="SMART" id="SM00829"/>
    </source>
</evidence>
<dbReference type="EMBL" id="JBHUNP010000001">
    <property type="protein sequence ID" value="MFD2649610.1"/>
    <property type="molecule type" value="Genomic_DNA"/>
</dbReference>
<evidence type="ECO:0000313" key="5">
    <source>
        <dbReference type="Proteomes" id="UP001597521"/>
    </source>
</evidence>
<dbReference type="Gene3D" id="3.40.50.720">
    <property type="entry name" value="NAD(P)-binding Rossmann-like Domain"/>
    <property type="match status" value="1"/>
</dbReference>
<dbReference type="SUPFAM" id="SSF51735">
    <property type="entry name" value="NAD(P)-binding Rossmann-fold domains"/>
    <property type="match status" value="1"/>
</dbReference>
<feature type="domain" description="Enoyl reductase (ER)" evidence="3">
    <location>
        <begin position="10"/>
        <end position="323"/>
    </location>
</feature>
<dbReference type="CDD" id="cd05276">
    <property type="entry name" value="p53_inducible_oxidoreductase"/>
    <property type="match status" value="1"/>
</dbReference>
<dbReference type="Pfam" id="PF08240">
    <property type="entry name" value="ADH_N"/>
    <property type="match status" value="1"/>
</dbReference>
<comment type="caution">
    <text evidence="4">The sequence shown here is derived from an EMBL/GenBank/DDBJ whole genome shotgun (WGS) entry which is preliminary data.</text>
</comment>
<dbReference type="InterPro" id="IPR011032">
    <property type="entry name" value="GroES-like_sf"/>
</dbReference>
<proteinExistence type="predicted"/>
<name>A0ABW5QPE4_9HYPH</name>
<accession>A0ABW5QPE4</accession>
<dbReference type="InterPro" id="IPR014189">
    <property type="entry name" value="Quinone_OxRdtase_PIG3"/>
</dbReference>
<keyword evidence="5" id="KW-1185">Reference proteome</keyword>
<dbReference type="InterPro" id="IPR013154">
    <property type="entry name" value="ADH-like_N"/>
</dbReference>
<reference evidence="5" key="1">
    <citation type="journal article" date="2019" name="Int. J. Syst. Evol. Microbiol.">
        <title>The Global Catalogue of Microorganisms (GCM) 10K type strain sequencing project: providing services to taxonomists for standard genome sequencing and annotation.</title>
        <authorList>
            <consortium name="The Broad Institute Genomics Platform"/>
            <consortium name="The Broad Institute Genome Sequencing Center for Infectious Disease"/>
            <person name="Wu L."/>
            <person name="Ma J."/>
        </authorList>
    </citation>
    <scope>NUCLEOTIDE SEQUENCE [LARGE SCALE GENOMIC DNA]</scope>
    <source>
        <strain evidence="5">CCM 7427</strain>
    </source>
</reference>
<keyword evidence="1" id="KW-0521">NADP</keyword>
<evidence type="ECO:0000256" key="1">
    <source>
        <dbReference type="ARBA" id="ARBA00022857"/>
    </source>
</evidence>
<sequence>MRIITTDGFGGPEVLRVGEAPRPVPRPGEVLVRVVAAGVNRPDVQQRRGLYPPPPEASPILGLDVAGVVEAVGAEVNGLAPGDAVCALVNGGGYAEFAVVPAGQCMLVPRGLSFIEAASLPEVFCTAWSNIVWLAQLDQGETLLVQGGSSGVGLAAIQIARHICSAKVFATAGSDEKRQVCLEAGAAAALDYRGAWAEELRGLTGGAGVDVILDGQAGPNTQVQLDLLKRGGRLVFIASHQGETAEVNIRQLVRRHLVVAGSTLRPRSTAYKSRLARELVERVWPVLEDGRIRTRLHAALPFEQVREAHEILDANRQIGKVVLVVDGELGASVPAPSVG</sequence>
<dbReference type="InterPro" id="IPR036291">
    <property type="entry name" value="NAD(P)-bd_dom_sf"/>
</dbReference>
<dbReference type="PANTHER" id="PTHR48106">
    <property type="entry name" value="QUINONE OXIDOREDUCTASE PIG3-RELATED"/>
    <property type="match status" value="1"/>
</dbReference>
<dbReference type="InterPro" id="IPR013149">
    <property type="entry name" value="ADH-like_C"/>
</dbReference>
<evidence type="ECO:0000313" key="4">
    <source>
        <dbReference type="EMBL" id="MFD2649610.1"/>
    </source>
</evidence>
<dbReference type="RefSeq" id="WP_386835182.1">
    <property type="nucleotide sequence ID" value="NZ_JBHUNP010000001.1"/>
</dbReference>
<dbReference type="PANTHER" id="PTHR48106:SF8">
    <property type="entry name" value="OS02G0805600 PROTEIN"/>
    <property type="match status" value="1"/>
</dbReference>
<keyword evidence="2" id="KW-0560">Oxidoreductase</keyword>
<dbReference type="InterPro" id="IPR020843">
    <property type="entry name" value="ER"/>
</dbReference>
<dbReference type="SMART" id="SM00829">
    <property type="entry name" value="PKS_ER"/>
    <property type="match status" value="1"/>
</dbReference>
<dbReference type="SUPFAM" id="SSF50129">
    <property type="entry name" value="GroES-like"/>
    <property type="match status" value="1"/>
</dbReference>
<dbReference type="Proteomes" id="UP001597521">
    <property type="component" value="Unassembled WGS sequence"/>
</dbReference>
<organism evidence="4 5">
    <name type="scientific">Devosia albogilva</name>
    <dbReference type="NCBI Taxonomy" id="429726"/>
    <lineage>
        <taxon>Bacteria</taxon>
        <taxon>Pseudomonadati</taxon>
        <taxon>Pseudomonadota</taxon>
        <taxon>Alphaproteobacteria</taxon>
        <taxon>Hyphomicrobiales</taxon>
        <taxon>Devosiaceae</taxon>
        <taxon>Devosia</taxon>
    </lineage>
</organism>